<evidence type="ECO:0000256" key="1">
    <source>
        <dbReference type="ARBA" id="ARBA00004141"/>
    </source>
</evidence>
<organism evidence="11 12">
    <name type="scientific">Edaphochlamys debaryana</name>
    <dbReference type="NCBI Taxonomy" id="47281"/>
    <lineage>
        <taxon>Eukaryota</taxon>
        <taxon>Viridiplantae</taxon>
        <taxon>Chlorophyta</taxon>
        <taxon>core chlorophytes</taxon>
        <taxon>Chlorophyceae</taxon>
        <taxon>CS clade</taxon>
        <taxon>Chlamydomonadales</taxon>
        <taxon>Chlamydomonadales incertae sedis</taxon>
        <taxon>Edaphochlamys</taxon>
    </lineage>
</organism>
<keyword evidence="6 9" id="KW-0472">Membrane</keyword>
<evidence type="ECO:0000256" key="9">
    <source>
        <dbReference type="SAM" id="Phobius"/>
    </source>
</evidence>
<keyword evidence="3 9" id="KW-0812">Transmembrane</keyword>
<dbReference type="InterPro" id="IPR005821">
    <property type="entry name" value="Ion_trans_dom"/>
</dbReference>
<feature type="transmembrane region" description="Helical" evidence="9">
    <location>
        <begin position="464"/>
        <end position="486"/>
    </location>
</feature>
<dbReference type="PANTHER" id="PTHR10117:SF54">
    <property type="entry name" value="TRANSIENT RECEPTOR POTENTIAL-GAMMA PROTEIN"/>
    <property type="match status" value="1"/>
</dbReference>
<evidence type="ECO:0000313" key="11">
    <source>
        <dbReference type="EMBL" id="KAG2500780.1"/>
    </source>
</evidence>
<dbReference type="GO" id="GO:0005886">
    <property type="term" value="C:plasma membrane"/>
    <property type="evidence" value="ECO:0007669"/>
    <property type="project" value="TreeGrafter"/>
</dbReference>
<reference evidence="11" key="1">
    <citation type="journal article" date="2020" name="bioRxiv">
        <title>Comparative genomics of Chlamydomonas.</title>
        <authorList>
            <person name="Craig R.J."/>
            <person name="Hasan A.R."/>
            <person name="Ness R.W."/>
            <person name="Keightley P.D."/>
        </authorList>
    </citation>
    <scope>NUCLEOTIDE SEQUENCE</scope>
    <source>
        <strain evidence="11">CCAP 11/70</strain>
    </source>
</reference>
<evidence type="ECO:0000256" key="7">
    <source>
        <dbReference type="ARBA" id="ARBA00023303"/>
    </source>
</evidence>
<sequence>MKLSGDLSQSATQSSLRKVDQDKLLRWISSALTQCSGTLKEDDTDDDEPKSSADIEQKEAKQKALLAAARLAISVYSEKAVESGWSTLRFVDLSGKAIVGLPFPDKKKIAAKPTPDQMASLLLSAGAVLSKESLARWAALSGSWDGWDGGEQFLLWYLLRSRNPLAVAMATAQGLGWEADRLNNTAPAEAARLREITARLRTLALALVQGLALPEACADPETRPWAPLDRALQSAEATGAARAGALLDVDSTACPMTLALEMGWMEFYAEPVLQGYCEHLWTQPVHKLKKGLTQGLLEPSAPEAAFFMVQGLDTSLAASARGRWIVRLVFEAFFLYIFHSIQLMPADAGWAWQHVVFAFYLAGQVVDEAQEWSQLHRCGLYSYLSDGFNAVELACWGMLMAASGTQIALWAEPEGQSSEVATARDFLLNTSAILVWARLLQFLVPMHERVGSLLMMLSRMFVEVFLFAVPGLVLLTGVSFTLYGVFRGRLEELSSFPLVMLQLYRSFLGETMFDVYDAEGSTGYAVYGYVITVLYTLVATVVLANVLIALITFHFQSDQVGGWSARPGCSASSSSPASGAWRRRARWLGAPFTLPMVLLWWLLPSRQAPTPTVHGGVQPVGRAALPYLVCALCVSPLFYALLLPTLLPSFAAYMFSDLLPSRRQPPVAVEDRIRNEDKAPTGSQPASSPLWPAAKLRAALKSAGFAAADIDHASSKLPPQRPQQPPPDPTAAPKEAAAADVMVVAVAAGSRADSGLPPGEGSGPLAPGEASPASLEDVEALVAEDSGVLSEHLRHRLAEDSGATTRMTSSSSSANLE</sequence>
<dbReference type="PANTHER" id="PTHR10117">
    <property type="entry name" value="TRANSIENT RECEPTOR POTENTIAL CHANNEL"/>
    <property type="match status" value="1"/>
</dbReference>
<keyword evidence="2" id="KW-0813">Transport</keyword>
<feature type="region of interest" description="Disordered" evidence="8">
    <location>
        <begin position="793"/>
        <end position="817"/>
    </location>
</feature>
<dbReference type="GO" id="GO:0051480">
    <property type="term" value="P:regulation of cytosolic calcium ion concentration"/>
    <property type="evidence" value="ECO:0007669"/>
    <property type="project" value="TreeGrafter"/>
</dbReference>
<dbReference type="Pfam" id="PF00520">
    <property type="entry name" value="Ion_trans"/>
    <property type="match status" value="1"/>
</dbReference>
<feature type="transmembrane region" description="Helical" evidence="9">
    <location>
        <begin position="585"/>
        <end position="603"/>
    </location>
</feature>
<evidence type="ECO:0000256" key="4">
    <source>
        <dbReference type="ARBA" id="ARBA00022989"/>
    </source>
</evidence>
<dbReference type="GO" id="GO:0070679">
    <property type="term" value="F:inositol 1,4,5 trisphosphate binding"/>
    <property type="evidence" value="ECO:0007669"/>
    <property type="project" value="TreeGrafter"/>
</dbReference>
<evidence type="ECO:0000256" key="2">
    <source>
        <dbReference type="ARBA" id="ARBA00022448"/>
    </source>
</evidence>
<feature type="compositionally biased region" description="Pro residues" evidence="8">
    <location>
        <begin position="719"/>
        <end position="730"/>
    </location>
</feature>
<evidence type="ECO:0000256" key="3">
    <source>
        <dbReference type="ARBA" id="ARBA00022692"/>
    </source>
</evidence>
<dbReference type="Proteomes" id="UP000612055">
    <property type="component" value="Unassembled WGS sequence"/>
</dbReference>
<name>A0A835YLK7_9CHLO</name>
<keyword evidence="7" id="KW-0407">Ion channel</keyword>
<evidence type="ECO:0000256" key="6">
    <source>
        <dbReference type="ARBA" id="ARBA00023136"/>
    </source>
</evidence>
<feature type="region of interest" description="Disordered" evidence="8">
    <location>
        <begin position="714"/>
        <end position="737"/>
    </location>
</feature>
<feature type="region of interest" description="Disordered" evidence="8">
    <location>
        <begin position="37"/>
        <end position="57"/>
    </location>
</feature>
<dbReference type="EMBL" id="JAEHOE010000003">
    <property type="protein sequence ID" value="KAG2500780.1"/>
    <property type="molecule type" value="Genomic_DNA"/>
</dbReference>
<gene>
    <name evidence="11" type="ORF">HYH03_001542</name>
</gene>
<accession>A0A835YLK7</accession>
<evidence type="ECO:0000256" key="8">
    <source>
        <dbReference type="SAM" id="MobiDB-lite"/>
    </source>
</evidence>
<feature type="transmembrane region" description="Helical" evidence="9">
    <location>
        <begin position="623"/>
        <end position="655"/>
    </location>
</feature>
<comment type="subcellular location">
    <subcellularLocation>
        <location evidence="1">Membrane</location>
        <topology evidence="1">Multi-pass membrane protein</topology>
    </subcellularLocation>
</comment>
<keyword evidence="5" id="KW-0406">Ion transport</keyword>
<protein>
    <recommendedName>
        <fullName evidence="10">Ion transport domain-containing protein</fullName>
    </recommendedName>
</protein>
<feature type="domain" description="Ion transport" evidence="10">
    <location>
        <begin position="374"/>
        <end position="558"/>
    </location>
</feature>
<dbReference type="OrthoDB" id="10657460at2759"/>
<dbReference type="GO" id="GO:0015279">
    <property type="term" value="F:store-operated calcium channel activity"/>
    <property type="evidence" value="ECO:0007669"/>
    <property type="project" value="TreeGrafter"/>
</dbReference>
<evidence type="ECO:0000313" key="12">
    <source>
        <dbReference type="Proteomes" id="UP000612055"/>
    </source>
</evidence>
<feature type="transmembrane region" description="Helical" evidence="9">
    <location>
        <begin position="526"/>
        <end position="553"/>
    </location>
</feature>
<feature type="compositionally biased region" description="Low complexity" evidence="8">
    <location>
        <begin position="751"/>
        <end position="770"/>
    </location>
</feature>
<proteinExistence type="predicted"/>
<feature type="region of interest" description="Disordered" evidence="8">
    <location>
        <begin position="751"/>
        <end position="777"/>
    </location>
</feature>
<keyword evidence="4 9" id="KW-1133">Transmembrane helix</keyword>
<dbReference type="GO" id="GO:0034703">
    <property type="term" value="C:cation channel complex"/>
    <property type="evidence" value="ECO:0007669"/>
    <property type="project" value="TreeGrafter"/>
</dbReference>
<keyword evidence="12" id="KW-1185">Reference proteome</keyword>
<dbReference type="InterPro" id="IPR002153">
    <property type="entry name" value="TRPC_channel"/>
</dbReference>
<evidence type="ECO:0000259" key="10">
    <source>
        <dbReference type="Pfam" id="PF00520"/>
    </source>
</evidence>
<dbReference type="AlphaFoldDB" id="A0A835YLK7"/>
<evidence type="ECO:0000256" key="5">
    <source>
        <dbReference type="ARBA" id="ARBA00023065"/>
    </source>
</evidence>
<comment type="caution">
    <text evidence="11">The sequence shown here is derived from an EMBL/GenBank/DDBJ whole genome shotgun (WGS) entry which is preliminary data.</text>
</comment>